<keyword evidence="2" id="KW-1185">Reference proteome</keyword>
<reference evidence="2" key="3">
    <citation type="journal article" date="2018" name="Mol. Plant Microbe Interact.">
        <title>Genome sequence resources for the wheat stripe rust pathogen (Puccinia striiformis f. sp. tritici) and the barley stripe rust pathogen (Puccinia striiformis f. sp. hordei).</title>
        <authorList>
            <person name="Xia C."/>
            <person name="Wang M."/>
            <person name="Yin C."/>
            <person name="Cornejo O.E."/>
            <person name="Hulbert S.H."/>
            <person name="Chen X."/>
        </authorList>
    </citation>
    <scope>NUCLEOTIDE SEQUENCE [LARGE SCALE GENOMIC DNA]</scope>
    <source>
        <strain evidence="2">93TX-2</strain>
    </source>
</reference>
<gene>
    <name evidence="1" type="ORF">PSHT_05951</name>
</gene>
<dbReference type="Proteomes" id="UP000238274">
    <property type="component" value="Unassembled WGS sequence"/>
</dbReference>
<organism evidence="1 2">
    <name type="scientific">Puccinia striiformis</name>
    <dbReference type="NCBI Taxonomy" id="27350"/>
    <lineage>
        <taxon>Eukaryota</taxon>
        <taxon>Fungi</taxon>
        <taxon>Dikarya</taxon>
        <taxon>Basidiomycota</taxon>
        <taxon>Pucciniomycotina</taxon>
        <taxon>Pucciniomycetes</taxon>
        <taxon>Pucciniales</taxon>
        <taxon>Pucciniaceae</taxon>
        <taxon>Puccinia</taxon>
    </lineage>
</organism>
<dbReference type="EMBL" id="PKSM01000067">
    <property type="protein sequence ID" value="POW18344.1"/>
    <property type="molecule type" value="Genomic_DNA"/>
</dbReference>
<proteinExistence type="predicted"/>
<sequence>MLMIQSNTKNTMVNEQKETTIFQVWETADRFQILGSTERNHRGLKLSRTKNGKAKVVTPE</sequence>
<accession>A0A2S4W983</accession>
<reference evidence="2" key="2">
    <citation type="journal article" date="2018" name="BMC Genomics">
        <title>Genomic insights into host adaptation between the wheat stripe rust pathogen (Puccinia striiformis f. sp. tritici) and the barley stripe rust pathogen (Puccinia striiformis f. sp. hordei).</title>
        <authorList>
            <person name="Xia C."/>
            <person name="Wang M."/>
            <person name="Yin C."/>
            <person name="Cornejo O.E."/>
            <person name="Hulbert S.H."/>
            <person name="Chen X."/>
        </authorList>
    </citation>
    <scope>NUCLEOTIDE SEQUENCE [LARGE SCALE GENOMIC DNA]</scope>
    <source>
        <strain evidence="2">93TX-2</strain>
    </source>
</reference>
<dbReference type="AlphaFoldDB" id="A0A2S4W983"/>
<comment type="caution">
    <text evidence="1">The sequence shown here is derived from an EMBL/GenBank/DDBJ whole genome shotgun (WGS) entry which is preliminary data.</text>
</comment>
<reference evidence="1 2" key="1">
    <citation type="submission" date="2017-12" db="EMBL/GenBank/DDBJ databases">
        <title>Gene loss provides genomic basis for host adaptation in cereal stripe rust fungi.</title>
        <authorList>
            <person name="Xia C."/>
        </authorList>
    </citation>
    <scope>NUCLEOTIDE SEQUENCE [LARGE SCALE GENOMIC DNA]</scope>
    <source>
        <strain evidence="1 2">93TX-2</strain>
    </source>
</reference>
<name>A0A2S4W983_9BASI</name>
<dbReference type="VEuPathDB" id="FungiDB:PSHT_05951"/>
<evidence type="ECO:0000313" key="2">
    <source>
        <dbReference type="Proteomes" id="UP000238274"/>
    </source>
</evidence>
<protein>
    <submittedName>
        <fullName evidence="1">Uncharacterized protein</fullName>
    </submittedName>
</protein>
<evidence type="ECO:0000313" key="1">
    <source>
        <dbReference type="EMBL" id="POW18344.1"/>
    </source>
</evidence>